<name>A0A917VGD5_9ACTN</name>
<protein>
    <recommendedName>
        <fullName evidence="3">Transposase</fullName>
    </recommendedName>
</protein>
<proteinExistence type="predicted"/>
<accession>A0A917VGD5</accession>
<sequence>MDVFLQRLVPDELWGLFQRVVPPAPTRPQGGGRRRVDDRVTPVATDRAPAAPCARRARWLDRDQLAAALHQPGDMVAVLGRADPLRKTKVHAGLGLRLLYKPARALTRSSQGIEPPADPKRFRLETLAIARLQLRSGKPERGAGSYRCVGIAAMKVRARRSISSSREASSTR</sequence>
<reference evidence="1" key="1">
    <citation type="journal article" date="2014" name="Int. J. Syst. Evol. Microbiol.">
        <title>Complete genome sequence of Corynebacterium casei LMG S-19264T (=DSM 44701T), isolated from a smear-ripened cheese.</title>
        <authorList>
            <consortium name="US DOE Joint Genome Institute (JGI-PGF)"/>
            <person name="Walter F."/>
            <person name="Albersmeier A."/>
            <person name="Kalinowski J."/>
            <person name="Ruckert C."/>
        </authorList>
    </citation>
    <scope>NUCLEOTIDE SEQUENCE</scope>
    <source>
        <strain evidence="1">JCM 13064</strain>
    </source>
</reference>
<comment type="caution">
    <text evidence="1">The sequence shown here is derived from an EMBL/GenBank/DDBJ whole genome shotgun (WGS) entry which is preliminary data.</text>
</comment>
<organism evidence="1 2">
    <name type="scientific">Sphaerisporangium melleum</name>
    <dbReference type="NCBI Taxonomy" id="321316"/>
    <lineage>
        <taxon>Bacteria</taxon>
        <taxon>Bacillati</taxon>
        <taxon>Actinomycetota</taxon>
        <taxon>Actinomycetes</taxon>
        <taxon>Streptosporangiales</taxon>
        <taxon>Streptosporangiaceae</taxon>
        <taxon>Sphaerisporangium</taxon>
    </lineage>
</organism>
<evidence type="ECO:0000313" key="2">
    <source>
        <dbReference type="Proteomes" id="UP000645217"/>
    </source>
</evidence>
<dbReference type="AlphaFoldDB" id="A0A917VGD5"/>
<reference evidence="1" key="2">
    <citation type="submission" date="2020-09" db="EMBL/GenBank/DDBJ databases">
        <authorList>
            <person name="Sun Q."/>
            <person name="Ohkuma M."/>
        </authorList>
    </citation>
    <scope>NUCLEOTIDE SEQUENCE</scope>
    <source>
        <strain evidence="1">JCM 13064</strain>
    </source>
</reference>
<dbReference type="EMBL" id="BMNT01000007">
    <property type="protein sequence ID" value="GGK74384.1"/>
    <property type="molecule type" value="Genomic_DNA"/>
</dbReference>
<gene>
    <name evidence="1" type="ORF">GCM10007964_16480</name>
</gene>
<dbReference type="Proteomes" id="UP000645217">
    <property type="component" value="Unassembled WGS sequence"/>
</dbReference>
<evidence type="ECO:0008006" key="3">
    <source>
        <dbReference type="Google" id="ProtNLM"/>
    </source>
</evidence>
<evidence type="ECO:0000313" key="1">
    <source>
        <dbReference type="EMBL" id="GGK74384.1"/>
    </source>
</evidence>
<keyword evidence="2" id="KW-1185">Reference proteome</keyword>